<evidence type="ECO:0000313" key="9">
    <source>
        <dbReference type="Proteomes" id="UP001154272"/>
    </source>
</evidence>
<dbReference type="NCBIfam" id="TIGR01388">
    <property type="entry name" value="rnd"/>
    <property type="match status" value="1"/>
</dbReference>
<dbReference type="HAMAP" id="MF_01899">
    <property type="entry name" value="RNase_D"/>
    <property type="match status" value="1"/>
</dbReference>
<comment type="function">
    <text evidence="6">Exonuclease involved in the 3' processing of various precursor tRNAs. Initiates hydrolysis at the 3'-terminus of an RNA molecule and releases 5'-mononucleotides.</text>
</comment>
<protein>
    <recommendedName>
        <fullName evidence="6">Ribonuclease D</fullName>
        <shortName evidence="6">RNase D</shortName>
        <ecNumber evidence="6">3.1.13.5</ecNumber>
    </recommendedName>
</protein>
<organism evidence="8 9">
    <name type="scientific">Commensalibacter papalotli</name>
    <name type="common">ex Botero et al. 2024</name>
    <dbReference type="NCBI Taxonomy" id="2972766"/>
    <lineage>
        <taxon>Bacteria</taxon>
        <taxon>Pseudomonadati</taxon>
        <taxon>Pseudomonadota</taxon>
        <taxon>Alphaproteobacteria</taxon>
        <taxon>Acetobacterales</taxon>
        <taxon>Acetobacteraceae</taxon>
    </lineage>
</organism>
<comment type="catalytic activity">
    <reaction evidence="6">
        <text>Exonucleolytic cleavage that removes extra residues from the 3'-terminus of tRNA to produce 5'-mononucleotides.</text>
        <dbReference type="EC" id="3.1.13.5"/>
    </reaction>
</comment>
<keyword evidence="3 6" id="KW-0540">Nuclease</keyword>
<dbReference type="Proteomes" id="UP001154272">
    <property type="component" value="Unassembled WGS sequence"/>
</dbReference>
<dbReference type="InterPro" id="IPR010997">
    <property type="entry name" value="HRDC-like_sf"/>
</dbReference>
<dbReference type="InterPro" id="IPR006292">
    <property type="entry name" value="RNase_D"/>
</dbReference>
<dbReference type="Pfam" id="PF00570">
    <property type="entry name" value="HRDC"/>
    <property type="match status" value="1"/>
</dbReference>
<dbReference type="SMART" id="SM00474">
    <property type="entry name" value="35EXOc"/>
    <property type="match status" value="1"/>
</dbReference>
<comment type="caution">
    <text evidence="8">The sequence shown here is derived from an EMBL/GenBank/DDBJ whole genome shotgun (WGS) entry which is preliminary data.</text>
</comment>
<evidence type="ECO:0000259" key="7">
    <source>
        <dbReference type="PROSITE" id="PS50967"/>
    </source>
</evidence>
<comment type="similarity">
    <text evidence="6">Belongs to the RNase D family.</text>
</comment>
<dbReference type="Gene3D" id="1.10.150.80">
    <property type="entry name" value="HRDC domain"/>
    <property type="match status" value="1"/>
</dbReference>
<dbReference type="EMBL" id="CAMXCH010000004">
    <property type="protein sequence ID" value="CAI3954959.1"/>
    <property type="molecule type" value="Genomic_DNA"/>
</dbReference>
<dbReference type="InterPro" id="IPR012337">
    <property type="entry name" value="RNaseH-like_sf"/>
</dbReference>
<dbReference type="InterPro" id="IPR036397">
    <property type="entry name" value="RNaseH_sf"/>
</dbReference>
<reference evidence="8" key="1">
    <citation type="submission" date="2022-10" db="EMBL/GenBank/DDBJ databases">
        <authorList>
            <person name="Botero Cardona J."/>
        </authorList>
    </citation>
    <scope>NUCLEOTIDE SEQUENCE</scope>
    <source>
        <strain evidence="8">R-83534</strain>
    </source>
</reference>
<evidence type="ECO:0000256" key="3">
    <source>
        <dbReference type="ARBA" id="ARBA00022722"/>
    </source>
</evidence>
<dbReference type="PANTHER" id="PTHR47649">
    <property type="entry name" value="RIBONUCLEASE D"/>
    <property type="match status" value="1"/>
</dbReference>
<keyword evidence="1 6" id="KW-0963">Cytoplasm</keyword>
<name>A0ABM9HTF2_9PROT</name>
<dbReference type="SMART" id="SM00341">
    <property type="entry name" value="HRDC"/>
    <property type="match status" value="1"/>
</dbReference>
<dbReference type="InterPro" id="IPR044876">
    <property type="entry name" value="HRDC_dom_sf"/>
</dbReference>
<sequence>MFSIDHLWYLRSFNKRDITDFYMYKLQKFSDPVMVTDNHALQQMVEVLLKETFITMDTEFVREKTYWPELCLVQLAGKGKVYLLDAVAPGIDLSLLLPLLTAQSVIKVFHAAQQDLEIFLHLFNILPTPVFDTQIAAMVAGFGNQIGYDSLVDSLLKVAIDKSHRFSDWAMRPLTTAQQNYAAADVTYLWDVYLILLEQLTKTNRTSWVAAEIKILSDPEFFAPSMDKIWKRLRPRTGNRRVLGCLYAIIQWREQEAQRLNIPRQHLVRDESLLAIAAALPDSVKALSRIRGISQGFADSKEGGSLLSVIKTVKNTELDTLPLPVSDESNKRKPSEAIISLLKVLLQAKCEAYQVAPKLVVDSKDIENLALGRRDLPVLVGWRRDVFGQDAVDLCNGQLILGVQDQKIEIIKR</sequence>
<dbReference type="CDD" id="cd06142">
    <property type="entry name" value="RNaseD_exo"/>
    <property type="match status" value="1"/>
</dbReference>
<dbReference type="Gene3D" id="3.30.420.10">
    <property type="entry name" value="Ribonuclease H-like superfamily/Ribonuclease H"/>
    <property type="match status" value="1"/>
</dbReference>
<evidence type="ECO:0000256" key="5">
    <source>
        <dbReference type="ARBA" id="ARBA00022839"/>
    </source>
</evidence>
<dbReference type="PANTHER" id="PTHR47649:SF1">
    <property type="entry name" value="RIBONUCLEASE D"/>
    <property type="match status" value="1"/>
</dbReference>
<dbReference type="PROSITE" id="PS50967">
    <property type="entry name" value="HRDC"/>
    <property type="match status" value="1"/>
</dbReference>
<keyword evidence="2 6" id="KW-0819">tRNA processing</keyword>
<evidence type="ECO:0000256" key="6">
    <source>
        <dbReference type="HAMAP-Rule" id="MF_01899"/>
    </source>
</evidence>
<accession>A0ABM9HTF2</accession>
<dbReference type="SUPFAM" id="SSF47819">
    <property type="entry name" value="HRDC-like"/>
    <property type="match status" value="2"/>
</dbReference>
<dbReference type="Pfam" id="PF01612">
    <property type="entry name" value="DNA_pol_A_exo1"/>
    <property type="match status" value="1"/>
</dbReference>
<evidence type="ECO:0000256" key="2">
    <source>
        <dbReference type="ARBA" id="ARBA00022694"/>
    </source>
</evidence>
<proteinExistence type="inferred from homology"/>
<dbReference type="SUPFAM" id="SSF53098">
    <property type="entry name" value="Ribonuclease H-like"/>
    <property type="match status" value="1"/>
</dbReference>
<feature type="domain" description="HRDC" evidence="7">
    <location>
        <begin position="239"/>
        <end position="320"/>
    </location>
</feature>
<dbReference type="EC" id="3.1.13.5" evidence="6"/>
<gene>
    <name evidence="6" type="primary">rnd</name>
    <name evidence="8" type="ORF">R83534S58_LOCUS1946</name>
</gene>
<keyword evidence="5 6" id="KW-0269">Exonuclease</keyword>
<comment type="subcellular location">
    <subcellularLocation>
        <location evidence="6">Cytoplasm</location>
    </subcellularLocation>
</comment>
<dbReference type="InterPro" id="IPR002562">
    <property type="entry name" value="3'-5'_exonuclease_dom"/>
</dbReference>
<dbReference type="InterPro" id="IPR051086">
    <property type="entry name" value="RNase_D-like"/>
</dbReference>
<evidence type="ECO:0000256" key="1">
    <source>
        <dbReference type="ARBA" id="ARBA00022490"/>
    </source>
</evidence>
<keyword evidence="4 6" id="KW-0378">Hydrolase</keyword>
<keyword evidence="9" id="KW-1185">Reference proteome</keyword>
<comment type="cofactor">
    <cofactor evidence="6">
        <name>a divalent metal cation</name>
        <dbReference type="ChEBI" id="CHEBI:60240"/>
    </cofactor>
</comment>
<evidence type="ECO:0000313" key="8">
    <source>
        <dbReference type="EMBL" id="CAI3954959.1"/>
    </source>
</evidence>
<evidence type="ECO:0000256" key="4">
    <source>
        <dbReference type="ARBA" id="ARBA00022801"/>
    </source>
</evidence>
<dbReference type="InterPro" id="IPR002121">
    <property type="entry name" value="HRDC_dom"/>
</dbReference>